<reference evidence="1" key="1">
    <citation type="submission" date="2023-03" db="EMBL/GenBank/DDBJ databases">
        <title>Andean soil-derived lignocellulolytic bacterial consortium as a source of novel taxa and putative plastic-active enzymes.</title>
        <authorList>
            <person name="Diaz-Garcia L."/>
            <person name="Chuvochina M."/>
            <person name="Feuerriegel G."/>
            <person name="Bunk B."/>
            <person name="Sproer C."/>
            <person name="Streit W.R."/>
            <person name="Rodriguez L.M."/>
            <person name="Overmann J."/>
            <person name="Jimenez D.J."/>
        </authorList>
    </citation>
    <scope>NUCLEOTIDE SEQUENCE</scope>
    <source>
        <strain evidence="1">MAG 4196</strain>
    </source>
</reference>
<gene>
    <name evidence="1" type="ORF">P0Y65_05945</name>
</gene>
<evidence type="ECO:0000313" key="2">
    <source>
        <dbReference type="Proteomes" id="UP001217476"/>
    </source>
</evidence>
<evidence type="ECO:0000313" key="1">
    <source>
        <dbReference type="EMBL" id="WEK05797.1"/>
    </source>
</evidence>
<dbReference type="Proteomes" id="UP001217476">
    <property type="component" value="Chromosome"/>
</dbReference>
<protein>
    <submittedName>
        <fullName evidence="1">Uncharacterized protein</fullName>
    </submittedName>
</protein>
<organism evidence="1 2">
    <name type="scientific">Candidatus Devosia phytovorans</name>
    <dbReference type="NCBI Taxonomy" id="3121372"/>
    <lineage>
        <taxon>Bacteria</taxon>
        <taxon>Pseudomonadati</taxon>
        <taxon>Pseudomonadota</taxon>
        <taxon>Alphaproteobacteria</taxon>
        <taxon>Hyphomicrobiales</taxon>
        <taxon>Devosiaceae</taxon>
        <taxon>Devosia</taxon>
    </lineage>
</organism>
<proteinExistence type="predicted"/>
<name>A0AAJ6B111_9HYPH</name>
<dbReference type="AlphaFoldDB" id="A0AAJ6B111"/>
<sequence>MNFKRISENDAAELTDSILVSVAAEGGDEPSAGVIWMAEGNIVSDEGPLDIPAAMVLATTLADEQGRNTVYVLCEPEDMVWKDEWGAVN</sequence>
<accession>A0AAJ6B111</accession>
<dbReference type="EMBL" id="CP119312">
    <property type="protein sequence ID" value="WEK05797.1"/>
    <property type="molecule type" value="Genomic_DNA"/>
</dbReference>